<evidence type="ECO:0000256" key="9">
    <source>
        <dbReference type="ARBA" id="ARBA00047745"/>
    </source>
</evidence>
<dbReference type="GO" id="GO:0016052">
    <property type="term" value="P:carbohydrate catabolic process"/>
    <property type="evidence" value="ECO:0007669"/>
    <property type="project" value="UniProtKB-ARBA"/>
</dbReference>
<dbReference type="GO" id="GO:0008662">
    <property type="term" value="F:1-phosphofructokinase activity"/>
    <property type="evidence" value="ECO:0007669"/>
    <property type="project" value="UniProtKB-UniRule"/>
</dbReference>
<evidence type="ECO:0000256" key="11">
    <source>
        <dbReference type="RuleBase" id="RU369061"/>
    </source>
</evidence>
<dbReference type="InterPro" id="IPR011611">
    <property type="entry name" value="PfkB_dom"/>
</dbReference>
<dbReference type="SUPFAM" id="SSF53613">
    <property type="entry name" value="Ribokinase-like"/>
    <property type="match status" value="1"/>
</dbReference>
<dbReference type="Gene3D" id="3.40.1190.20">
    <property type="match status" value="1"/>
</dbReference>
<dbReference type="OrthoDB" id="9801219at2"/>
<dbReference type="PROSITE" id="PS00584">
    <property type="entry name" value="PFKB_KINASES_2"/>
    <property type="match status" value="1"/>
</dbReference>
<keyword evidence="5 11" id="KW-0547">Nucleotide-binding</keyword>
<evidence type="ECO:0000256" key="4">
    <source>
        <dbReference type="ARBA" id="ARBA00022679"/>
    </source>
</evidence>
<evidence type="ECO:0000256" key="6">
    <source>
        <dbReference type="ARBA" id="ARBA00022777"/>
    </source>
</evidence>
<dbReference type="GO" id="GO:0005524">
    <property type="term" value="F:ATP binding"/>
    <property type="evidence" value="ECO:0007669"/>
    <property type="project" value="UniProtKB-UniRule"/>
</dbReference>
<dbReference type="Pfam" id="PF00294">
    <property type="entry name" value="PfkB"/>
    <property type="match status" value="1"/>
</dbReference>
<dbReference type="AlphaFoldDB" id="A0A085WB61"/>
<dbReference type="InterPro" id="IPR029056">
    <property type="entry name" value="Ribokinase-like"/>
</dbReference>
<dbReference type="Proteomes" id="UP000028725">
    <property type="component" value="Unassembled WGS sequence"/>
</dbReference>
<comment type="function">
    <text evidence="11">Catalyzes the ATP-dependent phosphorylation of fructose-l-phosphate to fructose-l,6-bisphosphate.</text>
</comment>
<dbReference type="EC" id="2.7.1.56" evidence="2 11"/>
<sequence>MQAEGVATVTLNAALDHSLECPGFRAGAVNRVISHWVDPGGKGINVAAFLAGWVRPVTAAGFLGRDNVQPFEALFRAKGIEDRCRRVAGETRVNLKVLDPAGNQVTDINLPGVKVGEEDWATLKQDLESLAGTRRWFVLSGSLPAGLPEDAYAELVCLLRRKGGLVALDASGPSMRLGVAEGPDLIKPNIHELEELLGRKLPKREDVLAAARGLVAQGIGRVVVSMGADGALLVERGRALFAKPPPVEVVSTVGAGDAMLSGVLASLAGGGDLEECARRGTAFAVGTLTRHGPVLPPRAEVETLMARVKVEEVG</sequence>
<gene>
    <name evidence="13" type="ORF">DB31_1942</name>
</gene>
<protein>
    <recommendedName>
        <fullName evidence="3 11">1-phosphofructokinase</fullName>
        <shortName evidence="11">Fru1PK</shortName>
        <ecNumber evidence="2 11">2.7.1.56</ecNumber>
    </recommendedName>
    <alternativeName>
        <fullName evidence="8 11">Fructose 1-phosphate kinase</fullName>
    </alternativeName>
</protein>
<dbReference type="NCBIfam" id="TIGR03168">
    <property type="entry name" value="1-PFK"/>
    <property type="match status" value="1"/>
</dbReference>
<comment type="caution">
    <text evidence="13">The sequence shown here is derived from an EMBL/GenBank/DDBJ whole genome shotgun (WGS) entry which is preliminary data.</text>
</comment>
<dbReference type="PANTHER" id="PTHR46566:SF5">
    <property type="entry name" value="1-PHOSPHOFRUCTOKINASE"/>
    <property type="match status" value="1"/>
</dbReference>
<keyword evidence="7 11" id="KW-0067">ATP-binding</keyword>
<dbReference type="InterPro" id="IPR022463">
    <property type="entry name" value="1-PFruKinase"/>
</dbReference>
<evidence type="ECO:0000256" key="1">
    <source>
        <dbReference type="ARBA" id="ARBA00010688"/>
    </source>
</evidence>
<dbReference type="FunFam" id="3.40.1190.20:FF:000001">
    <property type="entry name" value="Phosphofructokinase"/>
    <property type="match status" value="1"/>
</dbReference>
<dbReference type="GO" id="GO:0005829">
    <property type="term" value="C:cytosol"/>
    <property type="evidence" value="ECO:0007669"/>
    <property type="project" value="TreeGrafter"/>
</dbReference>
<dbReference type="RefSeq" id="WP_044193913.1">
    <property type="nucleotide sequence ID" value="NZ_JMCB01000013.1"/>
</dbReference>
<evidence type="ECO:0000256" key="7">
    <source>
        <dbReference type="ARBA" id="ARBA00022840"/>
    </source>
</evidence>
<evidence type="ECO:0000313" key="13">
    <source>
        <dbReference type="EMBL" id="KFE64924.1"/>
    </source>
</evidence>
<dbReference type="STRING" id="394096.DB31_1942"/>
<dbReference type="GO" id="GO:0044281">
    <property type="term" value="P:small molecule metabolic process"/>
    <property type="evidence" value="ECO:0007669"/>
    <property type="project" value="UniProtKB-ARBA"/>
</dbReference>
<keyword evidence="4 10" id="KW-0808">Transferase</keyword>
<dbReference type="PATRIC" id="fig|394096.3.peg.6277"/>
<keyword evidence="6 11" id="KW-0418">Kinase</keyword>
<dbReference type="InterPro" id="IPR002173">
    <property type="entry name" value="Carboh/pur_kinase_PfkB_CS"/>
</dbReference>
<dbReference type="EMBL" id="JMCB01000013">
    <property type="protein sequence ID" value="KFE64924.1"/>
    <property type="molecule type" value="Genomic_DNA"/>
</dbReference>
<dbReference type="CDD" id="cd01164">
    <property type="entry name" value="FruK_PfkB_like"/>
    <property type="match status" value="1"/>
</dbReference>
<comment type="catalytic activity">
    <reaction evidence="9 11">
        <text>beta-D-fructose 1-phosphate + ATP = beta-D-fructose 1,6-bisphosphate + ADP + H(+)</text>
        <dbReference type="Rhea" id="RHEA:14213"/>
        <dbReference type="ChEBI" id="CHEBI:15378"/>
        <dbReference type="ChEBI" id="CHEBI:30616"/>
        <dbReference type="ChEBI" id="CHEBI:32966"/>
        <dbReference type="ChEBI" id="CHEBI:138881"/>
        <dbReference type="ChEBI" id="CHEBI:456216"/>
        <dbReference type="EC" id="2.7.1.56"/>
    </reaction>
</comment>
<evidence type="ECO:0000256" key="3">
    <source>
        <dbReference type="ARBA" id="ARBA00013596"/>
    </source>
</evidence>
<dbReference type="PIRSF" id="PIRSF000535">
    <property type="entry name" value="1PFK/6PFK/LacC"/>
    <property type="match status" value="1"/>
</dbReference>
<dbReference type="NCBIfam" id="TIGR03828">
    <property type="entry name" value="pfkB"/>
    <property type="match status" value="1"/>
</dbReference>
<dbReference type="InterPro" id="IPR017583">
    <property type="entry name" value="Tagatose/fructose_Pkinase"/>
</dbReference>
<proteinExistence type="inferred from homology"/>
<feature type="domain" description="Carbohydrate kinase PfkB" evidence="12">
    <location>
        <begin position="16"/>
        <end position="294"/>
    </location>
</feature>
<evidence type="ECO:0000256" key="8">
    <source>
        <dbReference type="ARBA" id="ARBA00032802"/>
    </source>
</evidence>
<evidence type="ECO:0000259" key="12">
    <source>
        <dbReference type="Pfam" id="PF00294"/>
    </source>
</evidence>
<keyword evidence="14" id="KW-1185">Reference proteome</keyword>
<evidence type="ECO:0000256" key="10">
    <source>
        <dbReference type="PIRNR" id="PIRNR000535"/>
    </source>
</evidence>
<reference evidence="13 14" key="1">
    <citation type="submission" date="2014-04" db="EMBL/GenBank/DDBJ databases">
        <title>Genome assembly of Hyalangium minutum DSM 14724.</title>
        <authorList>
            <person name="Sharma G."/>
            <person name="Subramanian S."/>
        </authorList>
    </citation>
    <scope>NUCLEOTIDE SEQUENCE [LARGE SCALE GENOMIC DNA]</scope>
    <source>
        <strain evidence="13 14">DSM 14724</strain>
    </source>
</reference>
<evidence type="ECO:0000313" key="14">
    <source>
        <dbReference type="Proteomes" id="UP000028725"/>
    </source>
</evidence>
<comment type="similarity">
    <text evidence="1 11">Belongs to the carbohydrate kinase PfkB family.</text>
</comment>
<evidence type="ECO:0000256" key="5">
    <source>
        <dbReference type="ARBA" id="ARBA00022741"/>
    </source>
</evidence>
<evidence type="ECO:0000256" key="2">
    <source>
        <dbReference type="ARBA" id="ARBA00012131"/>
    </source>
</evidence>
<name>A0A085WB61_9BACT</name>
<organism evidence="13 14">
    <name type="scientific">Hyalangium minutum</name>
    <dbReference type="NCBI Taxonomy" id="394096"/>
    <lineage>
        <taxon>Bacteria</taxon>
        <taxon>Pseudomonadati</taxon>
        <taxon>Myxococcota</taxon>
        <taxon>Myxococcia</taxon>
        <taxon>Myxococcales</taxon>
        <taxon>Cystobacterineae</taxon>
        <taxon>Archangiaceae</taxon>
        <taxon>Hyalangium</taxon>
    </lineage>
</organism>
<dbReference type="PANTHER" id="PTHR46566">
    <property type="entry name" value="1-PHOSPHOFRUCTOKINASE-RELATED"/>
    <property type="match status" value="1"/>
</dbReference>
<accession>A0A085WB61</accession>